<sequence length="505" mass="54395">MSTRAKSLTWPRTAWRKAPAAGMLLAALALAGCANGGLSLGDGGSLSAAAIQPVQSNAGFDEKEVALGKREHPKIVTAFGGTYADPQLQRYLNATVEKLSRASDRPDLGYTVTVLNSPSINAFSLPGGYVYVTRGLLALANDSSEVANVLAHEMAHVIARHAIQREEQANSVAVMSQVVNDVIRDPEAGQAALALTKGRLAQFSRQQELDADVIGIRMAAKAGYDPEGAVAFLRALERQTDLHSKVLNQVYDAGRVDLFASHPATPQRILSAEREATQVGRNADMERDQASYFQVIDGMAYGDDPREGFVSGRTFIHPALGITFTLPEGYGLENTPRAVVGFSENGDIIRFDAVAVPSTVSLSDYLAADAVRGGRVTDIKPMTVNGLPAATATVGGEGWTFKVAAIRGDGNRVYRFILASRDLDYAREQELLAAARSFRVIPQEEARSIRPQRLDIVAVRPGDSIESVASRMAFDDHQIERFRVLNGLSPADRLRAGQEVKIVVR</sequence>
<accession>A0AAW5QU32</accession>
<evidence type="ECO:0000256" key="2">
    <source>
        <dbReference type="ARBA" id="ARBA00022670"/>
    </source>
</evidence>
<dbReference type="GO" id="GO:0004222">
    <property type="term" value="F:metalloendopeptidase activity"/>
    <property type="evidence" value="ECO:0007669"/>
    <property type="project" value="InterPro"/>
</dbReference>
<keyword evidence="11" id="KW-1185">Reference proteome</keyword>
<evidence type="ECO:0000259" key="9">
    <source>
        <dbReference type="Pfam" id="PF01476"/>
    </source>
</evidence>
<dbReference type="InterPro" id="IPR001915">
    <property type="entry name" value="Peptidase_M48"/>
</dbReference>
<evidence type="ECO:0000256" key="3">
    <source>
        <dbReference type="ARBA" id="ARBA00022723"/>
    </source>
</evidence>
<evidence type="ECO:0000256" key="4">
    <source>
        <dbReference type="ARBA" id="ARBA00022801"/>
    </source>
</evidence>
<dbReference type="EC" id="3.4.24.-" evidence="10"/>
<dbReference type="PROSITE" id="PS51257">
    <property type="entry name" value="PROKAR_LIPOPROTEIN"/>
    <property type="match status" value="1"/>
</dbReference>
<keyword evidence="5" id="KW-0862">Zinc</keyword>
<dbReference type="InterPro" id="IPR018392">
    <property type="entry name" value="LysM"/>
</dbReference>
<keyword evidence="4 10" id="KW-0378">Hydrolase</keyword>
<feature type="chain" id="PRO_5043341531" evidence="7">
    <location>
        <begin position="32"/>
        <end position="505"/>
    </location>
</feature>
<proteinExistence type="predicted"/>
<comment type="caution">
    <text evidence="10">The sequence shown here is derived from an EMBL/GenBank/DDBJ whole genome shotgun (WGS) entry which is preliminary data.</text>
</comment>
<dbReference type="CDD" id="cd00118">
    <property type="entry name" value="LysM"/>
    <property type="match status" value="1"/>
</dbReference>
<keyword evidence="2" id="KW-0645">Protease</keyword>
<feature type="domain" description="LysM" evidence="9">
    <location>
        <begin position="459"/>
        <end position="502"/>
    </location>
</feature>
<feature type="domain" description="Peptidase M48" evidence="8">
    <location>
        <begin position="86"/>
        <end position="274"/>
    </location>
</feature>
<evidence type="ECO:0000256" key="5">
    <source>
        <dbReference type="ARBA" id="ARBA00022833"/>
    </source>
</evidence>
<comment type="cofactor">
    <cofactor evidence="1">
        <name>Zn(2+)</name>
        <dbReference type="ChEBI" id="CHEBI:29105"/>
    </cofactor>
</comment>
<evidence type="ECO:0000259" key="8">
    <source>
        <dbReference type="Pfam" id="PF01435"/>
    </source>
</evidence>
<dbReference type="InterPro" id="IPR051156">
    <property type="entry name" value="Mito/Outer_Membr_Metalloprot"/>
</dbReference>
<dbReference type="GO" id="GO:0016020">
    <property type="term" value="C:membrane"/>
    <property type="evidence" value="ECO:0007669"/>
    <property type="project" value="TreeGrafter"/>
</dbReference>
<evidence type="ECO:0000256" key="1">
    <source>
        <dbReference type="ARBA" id="ARBA00001947"/>
    </source>
</evidence>
<dbReference type="Gene3D" id="3.30.2010.10">
    <property type="entry name" value="Metalloproteases ('zincins'), catalytic domain"/>
    <property type="match status" value="1"/>
</dbReference>
<dbReference type="GO" id="GO:0046872">
    <property type="term" value="F:metal ion binding"/>
    <property type="evidence" value="ECO:0007669"/>
    <property type="project" value="UniProtKB-KW"/>
</dbReference>
<dbReference type="EMBL" id="JALIDZ010000003">
    <property type="protein sequence ID" value="MCT8971445.1"/>
    <property type="molecule type" value="Genomic_DNA"/>
</dbReference>
<name>A0AAW5QU32_9HYPH</name>
<dbReference type="RefSeq" id="WP_261615026.1">
    <property type="nucleotide sequence ID" value="NZ_JALIDZ010000003.1"/>
</dbReference>
<keyword evidence="6 10" id="KW-0482">Metalloprotease</keyword>
<protein>
    <submittedName>
        <fullName evidence="10">M48 family metalloprotease</fullName>
        <ecNumber evidence="10">3.4.24.-</ecNumber>
    </submittedName>
</protein>
<dbReference type="Pfam" id="PF01435">
    <property type="entry name" value="Peptidase_M48"/>
    <property type="match status" value="1"/>
</dbReference>
<feature type="signal peptide" evidence="7">
    <location>
        <begin position="1"/>
        <end position="31"/>
    </location>
</feature>
<dbReference type="PANTHER" id="PTHR22726">
    <property type="entry name" value="METALLOENDOPEPTIDASE OMA1"/>
    <property type="match status" value="1"/>
</dbReference>
<evidence type="ECO:0000256" key="6">
    <source>
        <dbReference type="ARBA" id="ARBA00023049"/>
    </source>
</evidence>
<evidence type="ECO:0000256" key="7">
    <source>
        <dbReference type="SAM" id="SignalP"/>
    </source>
</evidence>
<dbReference type="Proteomes" id="UP001320898">
    <property type="component" value="Unassembled WGS sequence"/>
</dbReference>
<dbReference type="GO" id="GO:0051603">
    <property type="term" value="P:proteolysis involved in protein catabolic process"/>
    <property type="evidence" value="ECO:0007669"/>
    <property type="project" value="TreeGrafter"/>
</dbReference>
<dbReference type="PANTHER" id="PTHR22726:SF1">
    <property type="entry name" value="METALLOENDOPEPTIDASE OMA1, MITOCHONDRIAL"/>
    <property type="match status" value="1"/>
</dbReference>
<dbReference type="AlphaFoldDB" id="A0AAW5QU32"/>
<reference evidence="10 11" key="1">
    <citation type="submission" date="2022-04" db="EMBL/GenBank/DDBJ databases">
        <authorList>
            <person name="Ye Y.-Q."/>
            <person name="Du Z.-J."/>
        </authorList>
    </citation>
    <scope>NUCLEOTIDE SEQUENCE [LARGE SCALE GENOMIC DNA]</scope>
    <source>
        <strain evidence="10 11">A6E488</strain>
    </source>
</reference>
<dbReference type="Pfam" id="PF01476">
    <property type="entry name" value="LysM"/>
    <property type="match status" value="1"/>
</dbReference>
<keyword evidence="7" id="KW-0732">Signal</keyword>
<evidence type="ECO:0000313" key="10">
    <source>
        <dbReference type="EMBL" id="MCT8971445.1"/>
    </source>
</evidence>
<evidence type="ECO:0000313" key="11">
    <source>
        <dbReference type="Proteomes" id="UP001320898"/>
    </source>
</evidence>
<gene>
    <name evidence="10" type="ORF">MUB46_06215</name>
</gene>
<keyword evidence="3" id="KW-0479">Metal-binding</keyword>
<organism evidence="10 11">
    <name type="scientific">Microbaculum marinisediminis</name>
    <dbReference type="NCBI Taxonomy" id="2931392"/>
    <lineage>
        <taxon>Bacteria</taxon>
        <taxon>Pseudomonadati</taxon>
        <taxon>Pseudomonadota</taxon>
        <taxon>Alphaproteobacteria</taxon>
        <taxon>Hyphomicrobiales</taxon>
        <taxon>Tepidamorphaceae</taxon>
        <taxon>Microbaculum</taxon>
    </lineage>
</organism>